<name>A0A0G4HQP8_9ALVE</name>
<feature type="compositionally biased region" description="Polar residues" evidence="1">
    <location>
        <begin position="312"/>
        <end position="333"/>
    </location>
</feature>
<feature type="region of interest" description="Disordered" evidence="1">
    <location>
        <begin position="666"/>
        <end position="727"/>
    </location>
</feature>
<dbReference type="AlphaFoldDB" id="A0A0G4HQP8"/>
<dbReference type="VEuPathDB" id="CryptoDB:Cvel_30216"/>
<gene>
    <name evidence="2" type="ORF">Cvel_30216</name>
</gene>
<feature type="compositionally biased region" description="Polar residues" evidence="1">
    <location>
        <begin position="701"/>
        <end position="716"/>
    </location>
</feature>
<feature type="compositionally biased region" description="Pro residues" evidence="1">
    <location>
        <begin position="391"/>
        <end position="413"/>
    </location>
</feature>
<feature type="compositionally biased region" description="Low complexity" evidence="1">
    <location>
        <begin position="414"/>
        <end position="423"/>
    </location>
</feature>
<evidence type="ECO:0000256" key="1">
    <source>
        <dbReference type="SAM" id="MobiDB-lite"/>
    </source>
</evidence>
<feature type="compositionally biased region" description="Pro residues" evidence="1">
    <location>
        <begin position="610"/>
        <end position="622"/>
    </location>
</feature>
<feature type="compositionally biased region" description="Low complexity" evidence="1">
    <location>
        <begin position="570"/>
        <end position="586"/>
    </location>
</feature>
<reference evidence="2" key="1">
    <citation type="submission" date="2014-11" db="EMBL/GenBank/DDBJ databases">
        <authorList>
            <person name="Otto D Thomas"/>
            <person name="Naeem Raeece"/>
        </authorList>
    </citation>
    <scope>NUCLEOTIDE SEQUENCE</scope>
</reference>
<feature type="compositionally biased region" description="Basic and acidic residues" evidence="1">
    <location>
        <begin position="378"/>
        <end position="388"/>
    </location>
</feature>
<dbReference type="EMBL" id="CDMZ01003483">
    <property type="protein sequence ID" value="CEM46541.1"/>
    <property type="molecule type" value="Genomic_DNA"/>
</dbReference>
<evidence type="ECO:0000313" key="2">
    <source>
        <dbReference type="EMBL" id="CEM46541.1"/>
    </source>
</evidence>
<feature type="region of interest" description="Disordered" evidence="1">
    <location>
        <begin position="222"/>
        <end position="349"/>
    </location>
</feature>
<feature type="compositionally biased region" description="Pro residues" evidence="1">
    <location>
        <begin position="266"/>
        <end position="276"/>
    </location>
</feature>
<feature type="compositionally biased region" description="Polar residues" evidence="1">
    <location>
        <begin position="540"/>
        <end position="562"/>
    </location>
</feature>
<feature type="compositionally biased region" description="Basic and acidic residues" evidence="1">
    <location>
        <begin position="424"/>
        <end position="436"/>
    </location>
</feature>
<feature type="compositionally biased region" description="Low complexity" evidence="1">
    <location>
        <begin position="290"/>
        <end position="303"/>
    </location>
</feature>
<protein>
    <submittedName>
        <fullName evidence="2">Uncharacterized protein</fullName>
    </submittedName>
</protein>
<sequence>MKSFFSSIWPQEIEPPQNLFSSWELPKVTPSYSKGTIVKNLLSDEYLQMQLEATIDVLVDNLNEVREMAENKHEQSKSESGPPTTMGLLDGDSQALYRLLVIKWLLDQRRRLGRKAYFDSENEKARAERDNLRGAAVGWVLETRRELAAQGAQSFKRWHERFSRDPIHLVGNGLACDGYTLSGLEDESFLDDSEDFFDVEESESDGLTSLLDTDSLREATRDLDPFLPNVSRPSDNTTAPMPAAEEGTRAPAPLGTEDSDGTSAPPSRPAPAPPMQAPESECQSPKETRSASPSRPSHAPVAAIATEALPPGSSSPSKTCTPSVPSASQTGAPSTKLHGTADKDKRQKRPNFVVRMLLWLVGSCCCGGVKADEEQEDDRGTREPEEHLSSSPPPSLPPSERPNQVEPPLPSPPMSTSSAAAPSSEEKSLRTPAEEVTEKLQVEEIFASSFLLVENDEGILSVEEIDLSASEDSLKQDHSPPPSAKLQTPVVSPTEDSHNCSSPSHTEQSEETDVLSAFMDTPEGLEDVTQDLESFMPHASPSNHLTPFDSVSTQGHRGSPSVSREDVQKPPGATLAAAPTIASAPSRDPHLQEGKTPYPSTSPLERPSQPSFPPPRVCPSSPPFASSTDDRQKSTPRTPTQDHPQMLQAEDVFASPFVLLKRSDATAHAVEGQSPASKDTEMKKQSQLSPVLPTPGRERTQTASSSKAEASPSTNGGPDEAGQQKGCQWWKNFLETHPGVAKGINQTKSFFGMRRRCGGKK</sequence>
<feature type="region of interest" description="Disordered" evidence="1">
    <location>
        <begin position="371"/>
        <end position="436"/>
    </location>
</feature>
<feature type="region of interest" description="Disordered" evidence="1">
    <location>
        <begin position="469"/>
        <end position="651"/>
    </location>
</feature>
<accession>A0A0G4HQP8</accession>
<organism evidence="2">
    <name type="scientific">Chromera velia CCMP2878</name>
    <dbReference type="NCBI Taxonomy" id="1169474"/>
    <lineage>
        <taxon>Eukaryota</taxon>
        <taxon>Sar</taxon>
        <taxon>Alveolata</taxon>
        <taxon>Colpodellida</taxon>
        <taxon>Chromeraceae</taxon>
        <taxon>Chromera</taxon>
    </lineage>
</organism>
<dbReference type="PhylomeDB" id="A0A0G4HQP8"/>
<proteinExistence type="predicted"/>